<feature type="compositionally biased region" description="Polar residues" evidence="1">
    <location>
        <begin position="339"/>
        <end position="351"/>
    </location>
</feature>
<proteinExistence type="predicted"/>
<protein>
    <submittedName>
        <fullName evidence="2">Uncharacterized protein</fullName>
    </submittedName>
</protein>
<name>A0A2V1DP89_9PLEO</name>
<reference evidence="2 3" key="1">
    <citation type="journal article" date="2018" name="Sci. Rep.">
        <title>Comparative genomics provides insights into the lifestyle and reveals functional heterogeneity of dark septate endophytic fungi.</title>
        <authorList>
            <person name="Knapp D.G."/>
            <person name="Nemeth J.B."/>
            <person name="Barry K."/>
            <person name="Hainaut M."/>
            <person name="Henrissat B."/>
            <person name="Johnson J."/>
            <person name="Kuo A."/>
            <person name="Lim J.H.P."/>
            <person name="Lipzen A."/>
            <person name="Nolan M."/>
            <person name="Ohm R.A."/>
            <person name="Tamas L."/>
            <person name="Grigoriev I.V."/>
            <person name="Spatafora J.W."/>
            <person name="Nagy L.G."/>
            <person name="Kovacs G.M."/>
        </authorList>
    </citation>
    <scope>NUCLEOTIDE SEQUENCE [LARGE SCALE GENOMIC DNA]</scope>
    <source>
        <strain evidence="2 3">DSE2036</strain>
    </source>
</reference>
<dbReference type="STRING" id="97972.A0A2V1DP89"/>
<dbReference type="AlphaFoldDB" id="A0A2V1DP89"/>
<evidence type="ECO:0000313" key="3">
    <source>
        <dbReference type="Proteomes" id="UP000244855"/>
    </source>
</evidence>
<dbReference type="EMBL" id="KZ805380">
    <property type="protein sequence ID" value="PVI00033.1"/>
    <property type="molecule type" value="Genomic_DNA"/>
</dbReference>
<organism evidence="2 3">
    <name type="scientific">Periconia macrospinosa</name>
    <dbReference type="NCBI Taxonomy" id="97972"/>
    <lineage>
        <taxon>Eukaryota</taxon>
        <taxon>Fungi</taxon>
        <taxon>Dikarya</taxon>
        <taxon>Ascomycota</taxon>
        <taxon>Pezizomycotina</taxon>
        <taxon>Dothideomycetes</taxon>
        <taxon>Pleosporomycetidae</taxon>
        <taxon>Pleosporales</taxon>
        <taxon>Massarineae</taxon>
        <taxon>Periconiaceae</taxon>
        <taxon>Periconia</taxon>
    </lineage>
</organism>
<sequence length="484" mass="54416">MTSATYASPPSSSPREWTDQITPFNIKTIKSTLLDPEEPQPFLPQNYEWFASAVPAYAIFPPGIPLTASELNAYYPHHIRWVDVMLRLANNGYKGYDLVRIQSFFRGISTPPLAKKQANQYQRDMLKKTVPTFSTVPGAWEGVPDSNLSTADLDPGPILSNRLNGRFTAPTFNELVRGLTAVPEGDSARELTKCLVWWLQNRDTFTPRLEFNVLHVPWLVRALRISLPPYGSRNLDQEALEEWKITESLPSTNIENEKCADTKQKNTTLPPTIPRSRLEVDLQNETVTLKLNLQLRNILLYPYMSMRNMATAGVTALLLNEPEESPTPTIPSPQTPSSARTLSAEPSSTRPLSREPSHPFQTPIKTAPPQTLSVEEALRGYHIPKRRHYPHISQLESPNTQSLRKKMARDAYHRRETQELNGSPLPRSAKVEGNGEGSSTPKRGYEKYAPGTPSPLRMANLEGVEDGYLRSPEESPCKRLKRDG</sequence>
<keyword evidence="3" id="KW-1185">Reference proteome</keyword>
<dbReference type="OrthoDB" id="3796227at2759"/>
<gene>
    <name evidence="2" type="ORF">DM02DRAFT_655801</name>
</gene>
<feature type="compositionally biased region" description="Basic and acidic residues" evidence="1">
    <location>
        <begin position="467"/>
        <end position="484"/>
    </location>
</feature>
<accession>A0A2V1DP89</accession>
<evidence type="ECO:0000256" key="1">
    <source>
        <dbReference type="SAM" id="MobiDB-lite"/>
    </source>
</evidence>
<dbReference type="Proteomes" id="UP000244855">
    <property type="component" value="Unassembled WGS sequence"/>
</dbReference>
<feature type="compositionally biased region" description="Basic and acidic residues" evidence="1">
    <location>
        <begin position="408"/>
        <end position="418"/>
    </location>
</feature>
<feature type="compositionally biased region" description="Polar residues" evidence="1">
    <location>
        <begin position="359"/>
        <end position="372"/>
    </location>
</feature>
<evidence type="ECO:0000313" key="2">
    <source>
        <dbReference type="EMBL" id="PVI00033.1"/>
    </source>
</evidence>
<feature type="region of interest" description="Disordered" evidence="1">
    <location>
        <begin position="385"/>
        <end position="484"/>
    </location>
</feature>
<feature type="region of interest" description="Disordered" evidence="1">
    <location>
        <begin position="322"/>
        <end position="372"/>
    </location>
</feature>